<evidence type="ECO:0000313" key="1">
    <source>
        <dbReference type="EMBL" id="PAA91187.1"/>
    </source>
</evidence>
<sequence length="264" mass="28623">AILCSSHASKEVKNFVLTKYSTQAAPVNAQLSSIGSQLRTVFSNNVASVDSGLACVHSHQLLIRCRGYLLAENQSYDDPAAINAVVRGYLLYLIEQCPAGMASLLIRATIRPEILQFSDNNCPSNKAIIDSVNSFVRLELLREQPTIADLHLALLCIEPDILLSLLGHPNLSAIACSAINSAFVRLSETSITVSDNRLSLNLPESLAWLRGDLVIATVAKQLRAILASPLPQCVRILHRLESLADSRSAGLSLLLQSLFEHFGV</sequence>
<gene>
    <name evidence="1" type="ORF">BOX15_Mlig022763g1</name>
</gene>
<proteinExistence type="predicted"/>
<evidence type="ECO:0000313" key="2">
    <source>
        <dbReference type="Proteomes" id="UP000215902"/>
    </source>
</evidence>
<keyword evidence="2" id="KW-1185">Reference proteome</keyword>
<reference evidence="1 2" key="1">
    <citation type="submission" date="2017-06" db="EMBL/GenBank/DDBJ databases">
        <title>A platform for efficient transgenesis in Macrostomum lignano, a flatworm model organism for stem cell research.</title>
        <authorList>
            <person name="Berezikov E."/>
        </authorList>
    </citation>
    <scope>NUCLEOTIDE SEQUENCE [LARGE SCALE GENOMIC DNA]</scope>
    <source>
        <strain evidence="1">DV1</strain>
        <tissue evidence="1">Whole organism</tissue>
    </source>
</reference>
<dbReference type="EMBL" id="NIVC01000093">
    <property type="protein sequence ID" value="PAA91187.1"/>
    <property type="molecule type" value="Genomic_DNA"/>
</dbReference>
<dbReference type="Proteomes" id="UP000215902">
    <property type="component" value="Unassembled WGS sequence"/>
</dbReference>
<dbReference type="AlphaFoldDB" id="A0A267H0T6"/>
<organism evidence="1 2">
    <name type="scientific">Macrostomum lignano</name>
    <dbReference type="NCBI Taxonomy" id="282301"/>
    <lineage>
        <taxon>Eukaryota</taxon>
        <taxon>Metazoa</taxon>
        <taxon>Spiralia</taxon>
        <taxon>Lophotrochozoa</taxon>
        <taxon>Platyhelminthes</taxon>
        <taxon>Rhabditophora</taxon>
        <taxon>Macrostomorpha</taxon>
        <taxon>Macrostomida</taxon>
        <taxon>Macrostomidae</taxon>
        <taxon>Macrostomum</taxon>
    </lineage>
</organism>
<protein>
    <submittedName>
        <fullName evidence="1">Uncharacterized protein</fullName>
    </submittedName>
</protein>
<feature type="non-terminal residue" evidence="1">
    <location>
        <position position="1"/>
    </location>
</feature>
<name>A0A267H0T6_9PLAT</name>
<accession>A0A267H0T6</accession>
<comment type="caution">
    <text evidence="1">The sequence shown here is derived from an EMBL/GenBank/DDBJ whole genome shotgun (WGS) entry which is preliminary data.</text>
</comment>